<dbReference type="InterPro" id="IPR012312">
    <property type="entry name" value="Hemerythrin-like"/>
</dbReference>
<evidence type="ECO:0000259" key="2">
    <source>
        <dbReference type="Pfam" id="PF01814"/>
    </source>
</evidence>
<evidence type="ECO:0000313" key="4">
    <source>
        <dbReference type="Proteomes" id="UP001501231"/>
    </source>
</evidence>
<dbReference type="Gene3D" id="1.20.120.520">
    <property type="entry name" value="nmb1532 protein domain like"/>
    <property type="match status" value="1"/>
</dbReference>
<proteinExistence type="predicted"/>
<reference evidence="4" key="1">
    <citation type="journal article" date="2019" name="Int. J. Syst. Evol. Microbiol.">
        <title>The Global Catalogue of Microorganisms (GCM) 10K type strain sequencing project: providing services to taxonomists for standard genome sequencing and annotation.</title>
        <authorList>
            <consortium name="The Broad Institute Genomics Platform"/>
            <consortium name="The Broad Institute Genome Sequencing Center for Infectious Disease"/>
            <person name="Wu L."/>
            <person name="Ma J."/>
        </authorList>
    </citation>
    <scope>NUCLEOTIDE SEQUENCE [LARGE SCALE GENOMIC DNA]</scope>
    <source>
        <strain evidence="4">JCM 3325</strain>
    </source>
</reference>
<dbReference type="PANTHER" id="PTHR35585">
    <property type="entry name" value="HHE DOMAIN PROTEIN (AFU_ORTHOLOGUE AFUA_4G00730)"/>
    <property type="match status" value="1"/>
</dbReference>
<protein>
    <submittedName>
        <fullName evidence="3">Hemerythrin domain-containing protein</fullName>
    </submittedName>
</protein>
<organism evidence="3 4">
    <name type="scientific">Actinomadura vinacea</name>
    <dbReference type="NCBI Taxonomy" id="115336"/>
    <lineage>
        <taxon>Bacteria</taxon>
        <taxon>Bacillati</taxon>
        <taxon>Actinomycetota</taxon>
        <taxon>Actinomycetes</taxon>
        <taxon>Streptosporangiales</taxon>
        <taxon>Thermomonosporaceae</taxon>
        <taxon>Actinomadura</taxon>
    </lineage>
</organism>
<sequence length="187" mass="20912">MTTKAADVVSILTHDHREVEELFEQLEAARPDDVETRRRLTDQAIIELVRHSVAEEMYLYPATRRFVPDGDKIADRELADHATVEEIMKDLEEADAADQEFSTLLARLMTEVRLHVRDEEENLFPALSRHAGAPELADLGEKVQAAKDRAPTRPHPSAPDSPTLLKILAPGVGLVDRARDHLSGRGK</sequence>
<dbReference type="PANTHER" id="PTHR35585:SF1">
    <property type="entry name" value="HHE DOMAIN PROTEIN (AFU_ORTHOLOGUE AFUA_4G00730)"/>
    <property type="match status" value="1"/>
</dbReference>
<evidence type="ECO:0000256" key="1">
    <source>
        <dbReference type="SAM" id="MobiDB-lite"/>
    </source>
</evidence>
<gene>
    <name evidence="3" type="ORF">GCM10010191_46890</name>
</gene>
<dbReference type="Pfam" id="PF01814">
    <property type="entry name" value="Hemerythrin"/>
    <property type="match status" value="1"/>
</dbReference>
<dbReference type="EMBL" id="BAAARW010000016">
    <property type="protein sequence ID" value="GAA2428434.1"/>
    <property type="molecule type" value="Genomic_DNA"/>
</dbReference>
<accession>A0ABP5WIY8</accession>
<feature type="region of interest" description="Disordered" evidence="1">
    <location>
        <begin position="144"/>
        <end position="164"/>
    </location>
</feature>
<dbReference type="CDD" id="cd12108">
    <property type="entry name" value="Hr-like"/>
    <property type="match status" value="1"/>
</dbReference>
<evidence type="ECO:0000313" key="3">
    <source>
        <dbReference type="EMBL" id="GAA2428434.1"/>
    </source>
</evidence>
<dbReference type="Proteomes" id="UP001501231">
    <property type="component" value="Unassembled WGS sequence"/>
</dbReference>
<comment type="caution">
    <text evidence="3">The sequence shown here is derived from an EMBL/GenBank/DDBJ whole genome shotgun (WGS) entry which is preliminary data.</text>
</comment>
<keyword evidence="4" id="KW-1185">Reference proteome</keyword>
<feature type="domain" description="Hemerythrin-like" evidence="2">
    <location>
        <begin position="8"/>
        <end position="127"/>
    </location>
</feature>
<name>A0ABP5WIY8_9ACTN</name>
<dbReference type="RefSeq" id="WP_344591598.1">
    <property type="nucleotide sequence ID" value="NZ_BAAARW010000016.1"/>
</dbReference>